<dbReference type="Pfam" id="PF00664">
    <property type="entry name" value="ABC_membrane"/>
    <property type="match status" value="1"/>
</dbReference>
<keyword evidence="4 10" id="KW-0067">ATP-binding</keyword>
<feature type="transmembrane region" description="Helical" evidence="7">
    <location>
        <begin position="276"/>
        <end position="305"/>
    </location>
</feature>
<dbReference type="InterPro" id="IPR036640">
    <property type="entry name" value="ABC1_TM_sf"/>
</dbReference>
<evidence type="ECO:0000256" key="4">
    <source>
        <dbReference type="ARBA" id="ARBA00022840"/>
    </source>
</evidence>
<evidence type="ECO:0000259" key="8">
    <source>
        <dbReference type="PROSITE" id="PS50893"/>
    </source>
</evidence>
<dbReference type="Pfam" id="PF00005">
    <property type="entry name" value="ABC_tran"/>
    <property type="match status" value="1"/>
</dbReference>
<dbReference type="PANTHER" id="PTHR43394:SF1">
    <property type="entry name" value="ATP-BINDING CASSETTE SUB-FAMILY B MEMBER 10, MITOCHONDRIAL"/>
    <property type="match status" value="1"/>
</dbReference>
<dbReference type="GO" id="GO:0005524">
    <property type="term" value="F:ATP binding"/>
    <property type="evidence" value="ECO:0007669"/>
    <property type="project" value="UniProtKB-KW"/>
</dbReference>
<evidence type="ECO:0000256" key="6">
    <source>
        <dbReference type="ARBA" id="ARBA00023136"/>
    </source>
</evidence>
<keyword evidence="6 7" id="KW-0472">Membrane</keyword>
<keyword evidence="5 7" id="KW-1133">Transmembrane helix</keyword>
<gene>
    <name evidence="10" type="ORF">K0T92_21145</name>
</gene>
<dbReference type="Gene3D" id="1.20.1560.10">
    <property type="entry name" value="ABC transporter type 1, transmembrane domain"/>
    <property type="match status" value="1"/>
</dbReference>
<comment type="caution">
    <text evidence="10">The sequence shown here is derived from an EMBL/GenBank/DDBJ whole genome shotgun (WGS) entry which is preliminary data.</text>
</comment>
<name>A0ABS7DBC5_9BACL</name>
<dbReference type="PROSITE" id="PS00211">
    <property type="entry name" value="ABC_TRANSPORTER_1"/>
    <property type="match status" value="1"/>
</dbReference>
<feature type="transmembrane region" description="Helical" evidence="7">
    <location>
        <begin position="168"/>
        <end position="187"/>
    </location>
</feature>
<dbReference type="Proteomes" id="UP000812277">
    <property type="component" value="Unassembled WGS sequence"/>
</dbReference>
<keyword evidence="3" id="KW-0547">Nucleotide-binding</keyword>
<feature type="transmembrane region" description="Helical" evidence="7">
    <location>
        <begin position="97"/>
        <end position="120"/>
    </location>
</feature>
<dbReference type="SUPFAM" id="SSF52540">
    <property type="entry name" value="P-loop containing nucleoside triphosphate hydrolases"/>
    <property type="match status" value="1"/>
</dbReference>
<dbReference type="CDD" id="cd18541">
    <property type="entry name" value="ABC_6TM_TmrB_like"/>
    <property type="match status" value="1"/>
</dbReference>
<evidence type="ECO:0000256" key="7">
    <source>
        <dbReference type="SAM" id="Phobius"/>
    </source>
</evidence>
<dbReference type="PANTHER" id="PTHR43394">
    <property type="entry name" value="ATP-DEPENDENT PERMEASE MDL1, MITOCHONDRIAL"/>
    <property type="match status" value="1"/>
</dbReference>
<feature type="transmembrane region" description="Helical" evidence="7">
    <location>
        <begin position="52"/>
        <end position="71"/>
    </location>
</feature>
<evidence type="ECO:0000313" key="10">
    <source>
        <dbReference type="EMBL" id="MBW7477227.1"/>
    </source>
</evidence>
<evidence type="ECO:0000256" key="2">
    <source>
        <dbReference type="ARBA" id="ARBA00022692"/>
    </source>
</evidence>
<feature type="domain" description="ABC transporter" evidence="8">
    <location>
        <begin position="373"/>
        <end position="608"/>
    </location>
</feature>
<evidence type="ECO:0000256" key="5">
    <source>
        <dbReference type="ARBA" id="ARBA00022989"/>
    </source>
</evidence>
<dbReference type="SMART" id="SM00382">
    <property type="entry name" value="AAA"/>
    <property type="match status" value="1"/>
</dbReference>
<reference evidence="10 11" key="1">
    <citation type="submission" date="2021-07" db="EMBL/GenBank/DDBJ databases">
        <title>Paenibacillus radiodurans sp. nov., isolated from the southeastern edge of Tengger Desert.</title>
        <authorList>
            <person name="Zhang G."/>
        </authorList>
    </citation>
    <scope>NUCLEOTIDE SEQUENCE [LARGE SCALE GENOMIC DNA]</scope>
    <source>
        <strain evidence="10 11">DT7-4</strain>
    </source>
</reference>
<dbReference type="InterPro" id="IPR011527">
    <property type="entry name" value="ABC1_TM_dom"/>
</dbReference>
<dbReference type="Gene3D" id="3.40.50.300">
    <property type="entry name" value="P-loop containing nucleotide triphosphate hydrolases"/>
    <property type="match status" value="1"/>
</dbReference>
<organism evidence="10 11">
    <name type="scientific">Paenibacillus oenotherae</name>
    <dbReference type="NCBI Taxonomy" id="1435645"/>
    <lineage>
        <taxon>Bacteria</taxon>
        <taxon>Bacillati</taxon>
        <taxon>Bacillota</taxon>
        <taxon>Bacilli</taxon>
        <taxon>Bacillales</taxon>
        <taxon>Paenibacillaceae</taxon>
        <taxon>Paenibacillus</taxon>
    </lineage>
</organism>
<dbReference type="PROSITE" id="PS50893">
    <property type="entry name" value="ABC_TRANSPORTER_2"/>
    <property type="match status" value="1"/>
</dbReference>
<keyword evidence="11" id="KW-1185">Reference proteome</keyword>
<dbReference type="EMBL" id="JAHZIJ010000021">
    <property type="protein sequence ID" value="MBW7477227.1"/>
    <property type="molecule type" value="Genomic_DNA"/>
</dbReference>
<dbReference type="InterPro" id="IPR003439">
    <property type="entry name" value="ABC_transporter-like_ATP-bd"/>
</dbReference>
<feature type="domain" description="ABC transmembrane type-1" evidence="9">
    <location>
        <begin position="56"/>
        <end position="340"/>
    </location>
</feature>
<dbReference type="InterPro" id="IPR027417">
    <property type="entry name" value="P-loop_NTPase"/>
</dbReference>
<sequence length="617" mass="68716">MRRRLVKIVTFCSRRLHSEGTVKYLCILIVRRKEVRVLSFVTRLQWFFRERWGSYALAISLMTAVSLLTIIPPKLIGNIVDHIRNGDLTSSGLSQTVLLLIGLSLLLYVMVYVWITTLFGNSALIEKLLRGRLLAHLTRMTPSFYQRNSTGQLMALATNDILAIGQTAGYGVMTLVNTLVGASVVIVTMISLISYKLMLAALIPLPFLAWVISKLGKGVRIRFLEAQASFGQMNDHALESISGIRVIRSYVQEEHDLAAFDKVTSKVMNKNKRVSVLNALFQPVISLIVGVSYSIGIGYGAYLVLDGQITLGQLISFNIYLGMLIWPMISFGEFINVLQRGSASADRLATTEAQTPDLEDPATPAEVAVLSSIEMRRLTFTYPGASQPSLRQISLRLERGETLGVVGRTGSGKSTLLKQLLRQYTVDREQLYFADIPVEQIALDRIKSWIAYVPQEHLLLSKTIRENIALGKPDASHEEIERAVEMASFTSDIAGMPEGLETIVGENGVMLSGGQKQRLAIARALLIDSELLLLDDALSAVDARTESRILHHIRQERAGRTTMITTHRLSAVAHANWIIVLDEGRIVEEGTHEQLMLLGGWYKQQWERQQMEASLEE</sequence>
<accession>A0ABS7DBC5</accession>
<dbReference type="InterPro" id="IPR017871">
    <property type="entry name" value="ABC_transporter-like_CS"/>
</dbReference>
<evidence type="ECO:0000313" key="11">
    <source>
        <dbReference type="Proteomes" id="UP000812277"/>
    </source>
</evidence>
<dbReference type="PROSITE" id="PS50929">
    <property type="entry name" value="ABC_TM1F"/>
    <property type="match status" value="1"/>
</dbReference>
<keyword evidence="2 7" id="KW-0812">Transmembrane</keyword>
<feature type="transmembrane region" description="Helical" evidence="7">
    <location>
        <begin position="317"/>
        <end position="338"/>
    </location>
</feature>
<dbReference type="SUPFAM" id="SSF90123">
    <property type="entry name" value="ABC transporter transmembrane region"/>
    <property type="match status" value="1"/>
</dbReference>
<dbReference type="InterPro" id="IPR003593">
    <property type="entry name" value="AAA+_ATPase"/>
</dbReference>
<proteinExistence type="predicted"/>
<comment type="subcellular location">
    <subcellularLocation>
        <location evidence="1">Cell membrane</location>
        <topology evidence="1">Multi-pass membrane protein</topology>
    </subcellularLocation>
</comment>
<evidence type="ECO:0000256" key="1">
    <source>
        <dbReference type="ARBA" id="ARBA00004651"/>
    </source>
</evidence>
<dbReference type="InterPro" id="IPR039421">
    <property type="entry name" value="Type_1_exporter"/>
</dbReference>
<evidence type="ECO:0000256" key="3">
    <source>
        <dbReference type="ARBA" id="ARBA00022741"/>
    </source>
</evidence>
<protein>
    <submittedName>
        <fullName evidence="10">ATP-binding cassette domain-containing protein</fullName>
    </submittedName>
</protein>
<evidence type="ECO:0000259" key="9">
    <source>
        <dbReference type="PROSITE" id="PS50929"/>
    </source>
</evidence>
<feature type="transmembrane region" description="Helical" evidence="7">
    <location>
        <begin position="193"/>
        <end position="212"/>
    </location>
</feature>